<dbReference type="InterPro" id="IPR041380">
    <property type="entry name" value="Acetyltransf_17"/>
</dbReference>
<keyword evidence="3" id="KW-1185">Reference proteome</keyword>
<dbReference type="InterPro" id="IPR051554">
    <property type="entry name" value="Acetyltransferase_Eis"/>
</dbReference>
<dbReference type="InterPro" id="IPR025559">
    <property type="entry name" value="Eis_dom"/>
</dbReference>
<dbReference type="Gene3D" id="3.40.630.30">
    <property type="match status" value="2"/>
</dbReference>
<keyword evidence="2" id="KW-0808">Transferase</keyword>
<dbReference type="GO" id="GO:0030649">
    <property type="term" value="P:aminoglycoside antibiotic catabolic process"/>
    <property type="evidence" value="ECO:0007669"/>
    <property type="project" value="TreeGrafter"/>
</dbReference>
<dbReference type="Pfam" id="PF13530">
    <property type="entry name" value="SCP2_2"/>
    <property type="match status" value="1"/>
</dbReference>
<reference evidence="2 3" key="1">
    <citation type="submission" date="2019-07" db="EMBL/GenBank/DDBJ databases">
        <authorList>
            <person name="Park Y.J."/>
            <person name="Jeong S.E."/>
            <person name="Jung H.S."/>
        </authorList>
    </citation>
    <scope>NUCLEOTIDE SEQUENCE [LARGE SCALE GENOMIC DNA]</scope>
    <source>
        <strain evidence="3">P16(2019)</strain>
    </source>
</reference>
<dbReference type="PANTHER" id="PTHR37817">
    <property type="entry name" value="N-ACETYLTRANSFERASE EIS"/>
    <property type="match status" value="1"/>
</dbReference>
<dbReference type="EMBL" id="VLXZ01000002">
    <property type="protein sequence ID" value="TSB47783.1"/>
    <property type="molecule type" value="Genomic_DNA"/>
</dbReference>
<dbReference type="GO" id="GO:0034069">
    <property type="term" value="F:aminoglycoside N-acetyltransferase activity"/>
    <property type="evidence" value="ECO:0007669"/>
    <property type="project" value="TreeGrafter"/>
</dbReference>
<dbReference type="Pfam" id="PF17668">
    <property type="entry name" value="Acetyltransf_17"/>
    <property type="match status" value="1"/>
</dbReference>
<dbReference type="SUPFAM" id="SSF55729">
    <property type="entry name" value="Acyl-CoA N-acyltransferases (Nat)"/>
    <property type="match status" value="1"/>
</dbReference>
<dbReference type="RefSeq" id="WP_143847336.1">
    <property type="nucleotide sequence ID" value="NZ_VLXZ01000002.1"/>
</dbReference>
<dbReference type="InterPro" id="IPR036527">
    <property type="entry name" value="SCP2_sterol-bd_dom_sf"/>
</dbReference>
<gene>
    <name evidence="2" type="ORF">FN960_04505</name>
</gene>
<dbReference type="Gene3D" id="3.30.1050.10">
    <property type="entry name" value="SCP2 sterol-binding domain"/>
    <property type="match status" value="1"/>
</dbReference>
<dbReference type="InterPro" id="IPR000182">
    <property type="entry name" value="GNAT_dom"/>
</dbReference>
<name>A0A554A275_9BACI</name>
<dbReference type="SUPFAM" id="SSF55718">
    <property type="entry name" value="SCP-like"/>
    <property type="match status" value="1"/>
</dbReference>
<comment type="caution">
    <text evidence="2">The sequence shown here is derived from an EMBL/GenBank/DDBJ whole genome shotgun (WGS) entry which is preliminary data.</text>
</comment>
<dbReference type="Pfam" id="PF13527">
    <property type="entry name" value="Acetyltransf_9"/>
    <property type="match status" value="1"/>
</dbReference>
<dbReference type="PANTHER" id="PTHR37817:SF1">
    <property type="entry name" value="N-ACETYLTRANSFERASE EIS"/>
    <property type="match status" value="1"/>
</dbReference>
<dbReference type="OrthoDB" id="9768284at2"/>
<accession>A0A554A275</accession>
<dbReference type="PROSITE" id="PS51186">
    <property type="entry name" value="GNAT"/>
    <property type="match status" value="1"/>
</dbReference>
<evidence type="ECO:0000313" key="2">
    <source>
        <dbReference type="EMBL" id="TSB47783.1"/>
    </source>
</evidence>
<feature type="domain" description="N-acetyltransferase" evidence="1">
    <location>
        <begin position="1"/>
        <end position="145"/>
    </location>
</feature>
<evidence type="ECO:0000259" key="1">
    <source>
        <dbReference type="PROSITE" id="PS51186"/>
    </source>
</evidence>
<dbReference type="Proteomes" id="UP000318521">
    <property type="component" value="Unassembled WGS sequence"/>
</dbReference>
<protein>
    <submittedName>
        <fullName evidence="2">GNAT family N-acetyltransferase</fullName>
    </submittedName>
</protein>
<evidence type="ECO:0000313" key="3">
    <source>
        <dbReference type="Proteomes" id="UP000318521"/>
    </source>
</evidence>
<dbReference type="AlphaFoldDB" id="A0A554A275"/>
<dbReference type="InterPro" id="IPR016181">
    <property type="entry name" value="Acyl_CoA_acyltransferase"/>
</dbReference>
<organism evidence="2 3">
    <name type="scientific">Alkalicoccobacillus porphyridii</name>
    <dbReference type="NCBI Taxonomy" id="2597270"/>
    <lineage>
        <taxon>Bacteria</taxon>
        <taxon>Bacillati</taxon>
        <taxon>Bacillota</taxon>
        <taxon>Bacilli</taxon>
        <taxon>Bacillales</taxon>
        <taxon>Bacillaceae</taxon>
        <taxon>Alkalicoccobacillus</taxon>
    </lineage>
</organism>
<proteinExistence type="predicted"/>
<sequence>MTIQQLTDQEFEQAFQLSCYAFHAIDPEASRPVAELEWKEVTSFGEVSDGQVLAKLELLPFSVNIYGKAMKMAGVGGVATYPEQRRKGLIKQLLIHSLKDMRSKGQLLSYLAPFSVGFYRKYGWEMAFDEVTYTLEKTQLPKPNPLVEGQIERVSYSDKRIRTVYENAQSHGKLNREEWWWKSLEYRYRKHNIALYTDQSGSPLAYMVYQFKDRQLETEELLYTEPAGLDALLAFIGQHDSMIQSAEITVPASDHLNYVLPDPKTKAEIMPYFMARVVDVQAFLLAFPFLKSEGGNYTIQVEDPCAEWNNKTFSLSITNEEISCEVTSDMEAPSMKMSIQTLSGLMLGYRRPSLYIKQGLIKGDKQKIEAFVSHIPDEEPALVDFF</sequence>